<evidence type="ECO:0000256" key="8">
    <source>
        <dbReference type="ARBA" id="ARBA00022927"/>
    </source>
</evidence>
<evidence type="ECO:0000256" key="10">
    <source>
        <dbReference type="ARBA" id="ARBA00029362"/>
    </source>
</evidence>
<dbReference type="GO" id="GO:0005737">
    <property type="term" value="C:cytoplasm"/>
    <property type="evidence" value="ECO:0007669"/>
    <property type="project" value="UniProtKB-SubCell"/>
</dbReference>
<dbReference type="MEROPS" id="C54.007"/>
<dbReference type="GO" id="GO:0035973">
    <property type="term" value="P:aggrephagy"/>
    <property type="evidence" value="ECO:0007669"/>
    <property type="project" value="TreeGrafter"/>
</dbReference>
<dbReference type="InterPro" id="IPR038765">
    <property type="entry name" value="Papain-like_cys_pep_sf"/>
</dbReference>
<dbReference type="EMBL" id="HE573022">
    <property type="protein sequence ID" value="CCC48319.1"/>
    <property type="molecule type" value="Genomic_DNA"/>
</dbReference>
<comment type="similarity">
    <text evidence="2 11">Belongs to the peptidase C54 family.</text>
</comment>
<organism evidence="13">
    <name type="scientific">Trypanosoma vivax (strain Y486)</name>
    <dbReference type="NCBI Taxonomy" id="1055687"/>
    <lineage>
        <taxon>Eukaryota</taxon>
        <taxon>Discoba</taxon>
        <taxon>Euglenozoa</taxon>
        <taxon>Kinetoplastea</taxon>
        <taxon>Metakinetoplastina</taxon>
        <taxon>Trypanosomatida</taxon>
        <taxon>Trypanosomatidae</taxon>
        <taxon>Trypanosoma</taxon>
        <taxon>Duttonella</taxon>
    </lineage>
</organism>
<keyword evidence="5 11" id="KW-0645">Protease</keyword>
<dbReference type="InterPro" id="IPR046792">
    <property type="entry name" value="Peptidase_C54_cat"/>
</dbReference>
<sequence>MDYLLVTLRSIVCSPVVVRYPCKVLGRTLYDEDELNNLLETSFYLLTYRMNFEPLPCSTLTSDRGWGCLARASQMLLAHVLRRHAASECHLKFFCDMNDEHLAPFSLHCMTRAVIKHGTEFRADYWAPSQGCEAIRSCVESAVRQGLLTQKLSVVVSSSGTIPEREIHEHLRGDGSVLVLVPVRCGTSRRMTQTMFFALEHLLHIPSCMGVVGGVPNRGYYIVGTSGHRLLYLDPHCMTQNAMVSCELGKVGIVTPTTNLLRSVRWDHVDTSFFFGFLLDSLDEYEKLRESLGEPSRMSIDPMLWVDSGDTPASRDSELMEWPNGL</sequence>
<accession>G0TWI1</accession>
<protein>
    <recommendedName>
        <fullName evidence="11">Cysteine protease</fullName>
        <ecNumber evidence="11">3.4.22.-</ecNumber>
    </recommendedName>
</protein>
<dbReference type="EC" id="3.4.22.-" evidence="11"/>
<comment type="function">
    <text evidence="11">Cysteine protease that plays a key role in autophagy by mediating both proteolytic activation and delipidation of ATG8 family proteins.</text>
</comment>
<dbReference type="GO" id="GO:0016485">
    <property type="term" value="P:protein processing"/>
    <property type="evidence" value="ECO:0007669"/>
    <property type="project" value="TreeGrafter"/>
</dbReference>
<dbReference type="PANTHER" id="PTHR22624:SF49">
    <property type="entry name" value="CYSTEINE PROTEASE"/>
    <property type="match status" value="1"/>
</dbReference>
<evidence type="ECO:0000256" key="3">
    <source>
        <dbReference type="ARBA" id="ARBA00022448"/>
    </source>
</evidence>
<dbReference type="AlphaFoldDB" id="G0TWI1"/>
<comment type="catalytic activity">
    <reaction evidence="10">
        <text>[protein]-C-terminal L-amino acid-glycyl-phosphatidylethanolamide + H2O = [protein]-C-terminal L-amino acid-glycine + a 1,2-diacyl-sn-glycero-3-phosphoethanolamine</text>
        <dbReference type="Rhea" id="RHEA:67548"/>
        <dbReference type="Rhea" id="RHEA-COMP:17323"/>
        <dbReference type="Rhea" id="RHEA-COMP:17324"/>
        <dbReference type="ChEBI" id="CHEBI:15377"/>
        <dbReference type="ChEBI" id="CHEBI:64612"/>
        <dbReference type="ChEBI" id="CHEBI:172940"/>
        <dbReference type="ChEBI" id="CHEBI:172941"/>
    </reaction>
    <physiologicalReaction direction="left-to-right" evidence="10">
        <dbReference type="Rhea" id="RHEA:67549"/>
    </physiologicalReaction>
</comment>
<name>G0TWI1_TRYVY</name>
<dbReference type="GO" id="GO:0034727">
    <property type="term" value="P:piecemeal microautophagy of the nucleus"/>
    <property type="evidence" value="ECO:0007669"/>
    <property type="project" value="TreeGrafter"/>
</dbReference>
<dbReference type="OMA" id="FSIHNMI"/>
<dbReference type="SUPFAM" id="SSF54001">
    <property type="entry name" value="Cysteine proteinases"/>
    <property type="match status" value="1"/>
</dbReference>
<dbReference type="PANTHER" id="PTHR22624">
    <property type="entry name" value="CYSTEINE PROTEASE ATG4"/>
    <property type="match status" value="1"/>
</dbReference>
<dbReference type="VEuPathDB" id="TriTrypDB:TvY486_0601100"/>
<gene>
    <name evidence="13" type="ORF">TVY486_0601100</name>
</gene>
<reference evidence="13" key="1">
    <citation type="journal article" date="2012" name="Proc. Natl. Acad. Sci. U.S.A.">
        <title>Antigenic diversity is generated by distinct evolutionary mechanisms in African trypanosome species.</title>
        <authorList>
            <person name="Jackson A.P."/>
            <person name="Berry A."/>
            <person name="Aslett M."/>
            <person name="Allison H.C."/>
            <person name="Burton P."/>
            <person name="Vavrova-Anderson J."/>
            <person name="Brown R."/>
            <person name="Browne H."/>
            <person name="Corton N."/>
            <person name="Hauser H."/>
            <person name="Gamble J."/>
            <person name="Gilderthorp R."/>
            <person name="Marcello L."/>
            <person name="McQuillan J."/>
            <person name="Otto T.D."/>
            <person name="Quail M.A."/>
            <person name="Sanders M.J."/>
            <person name="van Tonder A."/>
            <person name="Ginger M.L."/>
            <person name="Field M.C."/>
            <person name="Barry J.D."/>
            <person name="Hertz-Fowler C."/>
            <person name="Berriman M."/>
        </authorList>
    </citation>
    <scope>NUCLEOTIDE SEQUENCE</scope>
    <source>
        <strain evidence="13">Y486</strain>
    </source>
</reference>
<dbReference type="GO" id="GO:0004197">
    <property type="term" value="F:cysteine-type endopeptidase activity"/>
    <property type="evidence" value="ECO:0007669"/>
    <property type="project" value="TreeGrafter"/>
</dbReference>
<evidence type="ECO:0000256" key="4">
    <source>
        <dbReference type="ARBA" id="ARBA00022490"/>
    </source>
</evidence>
<evidence type="ECO:0000313" key="13">
    <source>
        <dbReference type="EMBL" id="CCC48319.1"/>
    </source>
</evidence>
<proteinExistence type="inferred from homology"/>
<dbReference type="GO" id="GO:0019786">
    <property type="term" value="F:protein-phosphatidylethanolamide deconjugating activity"/>
    <property type="evidence" value="ECO:0007669"/>
    <property type="project" value="InterPro"/>
</dbReference>
<dbReference type="GO" id="GO:0000045">
    <property type="term" value="P:autophagosome assembly"/>
    <property type="evidence" value="ECO:0007669"/>
    <property type="project" value="TreeGrafter"/>
</dbReference>
<evidence type="ECO:0000256" key="5">
    <source>
        <dbReference type="ARBA" id="ARBA00022670"/>
    </source>
</evidence>
<dbReference type="Pfam" id="PF03416">
    <property type="entry name" value="Peptidase_C54"/>
    <property type="match status" value="1"/>
</dbReference>
<feature type="domain" description="Peptidase C54 catalytic" evidence="12">
    <location>
        <begin position="42"/>
        <end position="290"/>
    </location>
</feature>
<keyword evidence="6 11" id="KW-0378">Hydrolase</keyword>
<keyword evidence="8 11" id="KW-0653">Protein transport</keyword>
<evidence type="ECO:0000256" key="7">
    <source>
        <dbReference type="ARBA" id="ARBA00022807"/>
    </source>
</evidence>
<dbReference type="GO" id="GO:0000423">
    <property type="term" value="P:mitophagy"/>
    <property type="evidence" value="ECO:0007669"/>
    <property type="project" value="TreeGrafter"/>
</dbReference>
<keyword evidence="7" id="KW-0788">Thiol protease</keyword>
<keyword evidence="3" id="KW-0813">Transport</keyword>
<dbReference type="GO" id="GO:0015031">
    <property type="term" value="P:protein transport"/>
    <property type="evidence" value="ECO:0007669"/>
    <property type="project" value="UniProtKB-KW"/>
</dbReference>
<evidence type="ECO:0000256" key="11">
    <source>
        <dbReference type="RuleBase" id="RU363115"/>
    </source>
</evidence>
<comment type="subcellular location">
    <subcellularLocation>
        <location evidence="1 11">Cytoplasm</location>
    </subcellularLocation>
</comment>
<evidence type="ECO:0000259" key="12">
    <source>
        <dbReference type="Pfam" id="PF03416"/>
    </source>
</evidence>
<dbReference type="InterPro" id="IPR005078">
    <property type="entry name" value="Peptidase_C54"/>
</dbReference>
<evidence type="ECO:0000256" key="9">
    <source>
        <dbReference type="ARBA" id="ARBA00023006"/>
    </source>
</evidence>
<keyword evidence="9 11" id="KW-0072">Autophagy</keyword>
<evidence type="ECO:0000256" key="1">
    <source>
        <dbReference type="ARBA" id="ARBA00004496"/>
    </source>
</evidence>
<evidence type="ECO:0000256" key="6">
    <source>
        <dbReference type="ARBA" id="ARBA00022801"/>
    </source>
</evidence>
<evidence type="ECO:0000256" key="2">
    <source>
        <dbReference type="ARBA" id="ARBA00010958"/>
    </source>
</evidence>
<keyword evidence="4 11" id="KW-0963">Cytoplasm</keyword>